<evidence type="ECO:0000256" key="1">
    <source>
        <dbReference type="SAM" id="MobiDB-lite"/>
    </source>
</evidence>
<feature type="compositionally biased region" description="Basic and acidic residues" evidence="1">
    <location>
        <begin position="14"/>
        <end position="26"/>
    </location>
</feature>
<protein>
    <submittedName>
        <fullName evidence="2">Uncharacterized protein</fullName>
    </submittedName>
</protein>
<comment type="caution">
    <text evidence="2">The sequence shown here is derived from an EMBL/GenBank/DDBJ whole genome shotgun (WGS) entry which is preliminary data.</text>
</comment>
<keyword evidence="3" id="KW-1185">Reference proteome</keyword>
<dbReference type="EMBL" id="CADEAL010001845">
    <property type="protein sequence ID" value="CAB1436019.1"/>
    <property type="molecule type" value="Genomic_DNA"/>
</dbReference>
<feature type="compositionally biased region" description="Polar residues" evidence="1">
    <location>
        <begin position="98"/>
        <end position="126"/>
    </location>
</feature>
<feature type="compositionally biased region" description="Basic and acidic residues" evidence="1">
    <location>
        <begin position="47"/>
        <end position="57"/>
    </location>
</feature>
<feature type="compositionally biased region" description="Polar residues" evidence="1">
    <location>
        <begin position="73"/>
        <end position="86"/>
    </location>
</feature>
<name>A0A9N7YT14_PLEPL</name>
<evidence type="ECO:0000313" key="3">
    <source>
        <dbReference type="Proteomes" id="UP001153269"/>
    </source>
</evidence>
<accession>A0A9N7YT14</accession>
<feature type="compositionally biased region" description="Polar residues" evidence="1">
    <location>
        <begin position="139"/>
        <end position="152"/>
    </location>
</feature>
<reference evidence="2" key="1">
    <citation type="submission" date="2020-03" db="EMBL/GenBank/DDBJ databases">
        <authorList>
            <person name="Weist P."/>
        </authorList>
    </citation>
    <scope>NUCLEOTIDE SEQUENCE</scope>
</reference>
<dbReference type="AlphaFoldDB" id="A0A9N7YT14"/>
<evidence type="ECO:0000313" key="2">
    <source>
        <dbReference type="EMBL" id="CAB1436019.1"/>
    </source>
</evidence>
<organism evidence="2 3">
    <name type="scientific">Pleuronectes platessa</name>
    <name type="common">European plaice</name>
    <dbReference type="NCBI Taxonomy" id="8262"/>
    <lineage>
        <taxon>Eukaryota</taxon>
        <taxon>Metazoa</taxon>
        <taxon>Chordata</taxon>
        <taxon>Craniata</taxon>
        <taxon>Vertebrata</taxon>
        <taxon>Euteleostomi</taxon>
        <taxon>Actinopterygii</taxon>
        <taxon>Neopterygii</taxon>
        <taxon>Teleostei</taxon>
        <taxon>Neoteleostei</taxon>
        <taxon>Acanthomorphata</taxon>
        <taxon>Carangaria</taxon>
        <taxon>Pleuronectiformes</taxon>
        <taxon>Pleuronectoidei</taxon>
        <taxon>Pleuronectidae</taxon>
        <taxon>Pleuronectes</taxon>
    </lineage>
</organism>
<gene>
    <name evidence="2" type="ORF">PLEPLA_LOCUS24033</name>
</gene>
<feature type="region of interest" description="Disordered" evidence="1">
    <location>
        <begin position="1"/>
        <end position="171"/>
    </location>
</feature>
<proteinExistence type="predicted"/>
<sequence>MDPQPPHINYDPSRASEAESTFKKNAESCQCESSRRTEQSSNQETDEPSHEAERHEIEEVEGQERKRHKSEQPLKTCSRVFTVQTSSEDEAAGDTEGTRQQGQEVSVKPQETSITSSQAELQTSCLPPSWHPAADGAESQKQNLRTRSSRSSDALEASDLIGPTCTDSDGIRRERLGRSELKCRGVSIEMNGTWREFRPELPAADKPLAPSFGRLSDEVSAAGRRPIGAEGVDECERESIYHREREKRGEDELCTSECRVPTQHSHTQ</sequence>
<dbReference type="Proteomes" id="UP001153269">
    <property type="component" value="Unassembled WGS sequence"/>
</dbReference>